<dbReference type="PANTHER" id="PTHR34702:SF1">
    <property type="entry name" value="NA(+)_H(+) ANTIPORTER SUBUNIT F"/>
    <property type="match status" value="1"/>
</dbReference>
<dbReference type="RefSeq" id="WP_311672189.1">
    <property type="nucleotide sequence ID" value="NZ_JAVREQ010000003.1"/>
</dbReference>
<keyword evidence="3" id="KW-0813">Transport</keyword>
<dbReference type="Pfam" id="PF04066">
    <property type="entry name" value="MrpF_PhaF"/>
    <property type="match status" value="1"/>
</dbReference>
<keyword evidence="4" id="KW-1003">Cell membrane</keyword>
<dbReference type="PANTHER" id="PTHR34702">
    <property type="entry name" value="NA(+)/H(+) ANTIPORTER SUBUNIT F1"/>
    <property type="match status" value="1"/>
</dbReference>
<dbReference type="Proteomes" id="UP001183414">
    <property type="component" value="Unassembled WGS sequence"/>
</dbReference>
<evidence type="ECO:0000313" key="9">
    <source>
        <dbReference type="EMBL" id="MDT0378283.1"/>
    </source>
</evidence>
<dbReference type="InterPro" id="IPR007208">
    <property type="entry name" value="MrpF/PhaF-like"/>
</dbReference>
<comment type="similarity">
    <text evidence="2">Belongs to the CPA3 antiporters (TC 2.A.63) subunit F family.</text>
</comment>
<reference evidence="10" key="1">
    <citation type="submission" date="2023-07" db="EMBL/GenBank/DDBJ databases">
        <title>30 novel species of actinomycetes from the DSMZ collection.</title>
        <authorList>
            <person name="Nouioui I."/>
        </authorList>
    </citation>
    <scope>NUCLEOTIDE SEQUENCE [LARGE SCALE GENOMIC DNA]</scope>
    <source>
        <strain evidence="10">DSM 42041</strain>
    </source>
</reference>
<comment type="caution">
    <text evidence="9">The sequence shown here is derived from an EMBL/GenBank/DDBJ whole genome shotgun (WGS) entry which is preliminary data.</text>
</comment>
<evidence type="ECO:0000256" key="1">
    <source>
        <dbReference type="ARBA" id="ARBA00004651"/>
    </source>
</evidence>
<evidence type="ECO:0000256" key="4">
    <source>
        <dbReference type="ARBA" id="ARBA00022475"/>
    </source>
</evidence>
<evidence type="ECO:0000256" key="5">
    <source>
        <dbReference type="ARBA" id="ARBA00022692"/>
    </source>
</evidence>
<proteinExistence type="inferred from homology"/>
<sequence>MNVVFAVTLTMVSVAGLLTTVRLLRGPGALDRIVALDMLVTLIVAGAATGIAARRETTSLPVLVVLALLAFVGTVTAAYLVERREGMR</sequence>
<keyword evidence="7 8" id="KW-0472">Membrane</keyword>
<feature type="transmembrane region" description="Helical" evidence="8">
    <location>
        <begin position="59"/>
        <end position="81"/>
    </location>
</feature>
<evidence type="ECO:0000256" key="2">
    <source>
        <dbReference type="ARBA" id="ARBA00009212"/>
    </source>
</evidence>
<keyword evidence="10" id="KW-1185">Reference proteome</keyword>
<evidence type="ECO:0000256" key="3">
    <source>
        <dbReference type="ARBA" id="ARBA00022448"/>
    </source>
</evidence>
<gene>
    <name evidence="9" type="ORF">RM572_05755</name>
</gene>
<feature type="transmembrane region" description="Helical" evidence="8">
    <location>
        <begin position="33"/>
        <end position="53"/>
    </location>
</feature>
<keyword evidence="5 8" id="KW-0812">Transmembrane</keyword>
<keyword evidence="6 8" id="KW-1133">Transmembrane helix</keyword>
<name>A0ABU2NMW0_9ACTN</name>
<protein>
    <submittedName>
        <fullName evidence="9">Monovalent cation/H+ antiporter complex subunit F</fullName>
    </submittedName>
</protein>
<evidence type="ECO:0000256" key="8">
    <source>
        <dbReference type="SAM" id="Phobius"/>
    </source>
</evidence>
<accession>A0ABU2NMW0</accession>
<evidence type="ECO:0000313" key="10">
    <source>
        <dbReference type="Proteomes" id="UP001183414"/>
    </source>
</evidence>
<organism evidence="9 10">
    <name type="scientific">Streptomyces hazeniae</name>
    <dbReference type="NCBI Taxonomy" id="3075538"/>
    <lineage>
        <taxon>Bacteria</taxon>
        <taxon>Bacillati</taxon>
        <taxon>Actinomycetota</taxon>
        <taxon>Actinomycetes</taxon>
        <taxon>Kitasatosporales</taxon>
        <taxon>Streptomycetaceae</taxon>
        <taxon>Streptomyces</taxon>
    </lineage>
</organism>
<dbReference type="EMBL" id="JAVREQ010000003">
    <property type="protein sequence ID" value="MDT0378283.1"/>
    <property type="molecule type" value="Genomic_DNA"/>
</dbReference>
<evidence type="ECO:0000256" key="6">
    <source>
        <dbReference type="ARBA" id="ARBA00022989"/>
    </source>
</evidence>
<comment type="subcellular location">
    <subcellularLocation>
        <location evidence="1">Cell membrane</location>
        <topology evidence="1">Multi-pass membrane protein</topology>
    </subcellularLocation>
</comment>
<evidence type="ECO:0000256" key="7">
    <source>
        <dbReference type="ARBA" id="ARBA00023136"/>
    </source>
</evidence>
<feature type="transmembrane region" description="Helical" evidence="8">
    <location>
        <begin position="6"/>
        <end position="24"/>
    </location>
</feature>